<dbReference type="PANTHER" id="PTHR31669:SF283">
    <property type="entry name" value="PROTEIN FAR1-RELATED SEQUENCE"/>
    <property type="match status" value="1"/>
</dbReference>
<dbReference type="InterPro" id="IPR018289">
    <property type="entry name" value="MULE_transposase_dom"/>
</dbReference>
<gene>
    <name evidence="4" type="ORF">Ahy_B05g074505</name>
</gene>
<sequence length="491" mass="56973">MKEKNKNFSFELNFEGDHSIKKCILGRCKKHAACEYFGDVLFDTTYNTNRYNLVFDSFVGMNHHGQSTLLGCALMKNEDIQLFKWLFECWLRCMGGKAPKGILIDQCASMQRAIEMCMLTTIYRNWNDFVTKFGIGSNKWLSELHEDRHLWISVYLDHYFWARMRNTQRSENMHAFFNKFITRNSSLIQFVKQYDNCLASREQREREFDAADFYTGIPCATKSTIDAQFQHKFRKVQAQFRGKVNCITRSMHSTIGFTTYEVVEFFVTYDVVSQEVKCMCLLFESRGILCRYSLSILSFERVDKVTLKYILERWSNNIKRTHTHIKSSQDEPLLELRSKKFHDLVFRSHNICEFASESEELTKILHRAFDNVMAEIQEYQAKNKGKSSLSHEEVTLSDVNNLQSPPCVGTGGRPKNRPGSNLKKKVANATKKKKKPAPSELNLLDGGSTIQSSSSLYNAQDMNYPGEDYRSFRQQMASGVLWLQMPELLGL</sequence>
<feature type="compositionally biased region" description="Basic residues" evidence="2">
    <location>
        <begin position="422"/>
        <end position="436"/>
    </location>
</feature>
<dbReference type="STRING" id="3818.A0A444YZ26"/>
<reference evidence="4 5" key="1">
    <citation type="submission" date="2019-01" db="EMBL/GenBank/DDBJ databases">
        <title>Sequencing of cultivated peanut Arachis hypogaea provides insights into genome evolution and oil improvement.</title>
        <authorList>
            <person name="Chen X."/>
        </authorList>
    </citation>
    <scope>NUCLEOTIDE SEQUENCE [LARGE SCALE GENOMIC DNA]</scope>
    <source>
        <strain evidence="5">cv. Fuhuasheng</strain>
        <tissue evidence="4">Leaves</tissue>
    </source>
</reference>
<dbReference type="GO" id="GO:0006355">
    <property type="term" value="P:regulation of DNA-templated transcription"/>
    <property type="evidence" value="ECO:0007669"/>
    <property type="project" value="UniProtKB-UniRule"/>
</dbReference>
<feature type="region of interest" description="Disordered" evidence="2">
    <location>
        <begin position="400"/>
        <end position="446"/>
    </location>
</feature>
<dbReference type="PANTHER" id="PTHR31669">
    <property type="entry name" value="PROTEIN FAR1-RELATED SEQUENCE 10-RELATED"/>
    <property type="match status" value="1"/>
</dbReference>
<comment type="function">
    <text evidence="1">Putative transcription activator involved in regulating light control of development.</text>
</comment>
<evidence type="ECO:0000259" key="3">
    <source>
        <dbReference type="Pfam" id="PF10551"/>
    </source>
</evidence>
<keyword evidence="5" id="KW-1185">Reference proteome</keyword>
<comment type="subcellular location">
    <subcellularLocation>
        <location evidence="1">Nucleus</location>
    </subcellularLocation>
</comment>
<protein>
    <recommendedName>
        <fullName evidence="1">Protein FAR1-RELATED SEQUENCE</fullName>
    </recommendedName>
</protein>
<evidence type="ECO:0000256" key="1">
    <source>
        <dbReference type="RuleBase" id="RU367018"/>
    </source>
</evidence>
<accession>A0A444YZ26</accession>
<dbReference type="InterPro" id="IPR031052">
    <property type="entry name" value="FHY3/FAR1"/>
</dbReference>
<keyword evidence="1" id="KW-0862">Zinc</keyword>
<comment type="caution">
    <text evidence="4">The sequence shown here is derived from an EMBL/GenBank/DDBJ whole genome shotgun (WGS) entry which is preliminary data.</text>
</comment>
<evidence type="ECO:0000256" key="2">
    <source>
        <dbReference type="SAM" id="MobiDB-lite"/>
    </source>
</evidence>
<keyword evidence="1" id="KW-0863">Zinc-finger</keyword>
<keyword evidence="1" id="KW-0479">Metal-binding</keyword>
<evidence type="ECO:0000313" key="5">
    <source>
        <dbReference type="Proteomes" id="UP000289738"/>
    </source>
</evidence>
<dbReference type="AlphaFoldDB" id="A0A444YZ26"/>
<dbReference type="GO" id="GO:0005634">
    <property type="term" value="C:nucleus"/>
    <property type="evidence" value="ECO:0007669"/>
    <property type="project" value="UniProtKB-SubCell"/>
</dbReference>
<dbReference type="Proteomes" id="UP000289738">
    <property type="component" value="Chromosome B05"/>
</dbReference>
<keyword evidence="1" id="KW-0539">Nucleus</keyword>
<comment type="similarity">
    <text evidence="1">Belongs to the FHY3/FAR1 family.</text>
</comment>
<evidence type="ECO:0000313" key="4">
    <source>
        <dbReference type="EMBL" id="RYR07190.1"/>
    </source>
</evidence>
<dbReference type="Pfam" id="PF10551">
    <property type="entry name" value="MULE"/>
    <property type="match status" value="1"/>
</dbReference>
<proteinExistence type="inferred from homology"/>
<name>A0A444YZ26_ARAHY</name>
<organism evidence="4 5">
    <name type="scientific">Arachis hypogaea</name>
    <name type="common">Peanut</name>
    <dbReference type="NCBI Taxonomy" id="3818"/>
    <lineage>
        <taxon>Eukaryota</taxon>
        <taxon>Viridiplantae</taxon>
        <taxon>Streptophyta</taxon>
        <taxon>Embryophyta</taxon>
        <taxon>Tracheophyta</taxon>
        <taxon>Spermatophyta</taxon>
        <taxon>Magnoliopsida</taxon>
        <taxon>eudicotyledons</taxon>
        <taxon>Gunneridae</taxon>
        <taxon>Pentapetalae</taxon>
        <taxon>rosids</taxon>
        <taxon>fabids</taxon>
        <taxon>Fabales</taxon>
        <taxon>Fabaceae</taxon>
        <taxon>Papilionoideae</taxon>
        <taxon>50 kb inversion clade</taxon>
        <taxon>dalbergioids sensu lato</taxon>
        <taxon>Dalbergieae</taxon>
        <taxon>Pterocarpus clade</taxon>
        <taxon>Arachis</taxon>
    </lineage>
</organism>
<dbReference type="GO" id="GO:0008270">
    <property type="term" value="F:zinc ion binding"/>
    <property type="evidence" value="ECO:0007669"/>
    <property type="project" value="UniProtKB-UniRule"/>
</dbReference>
<dbReference type="EMBL" id="SDMP01000015">
    <property type="protein sequence ID" value="RYR07190.1"/>
    <property type="molecule type" value="Genomic_DNA"/>
</dbReference>
<feature type="domain" description="MULE transposase" evidence="3">
    <location>
        <begin position="40"/>
        <end position="116"/>
    </location>
</feature>